<protein>
    <submittedName>
        <fullName evidence="2">11300_t:CDS:1</fullName>
    </submittedName>
</protein>
<dbReference type="Proteomes" id="UP000789831">
    <property type="component" value="Unassembled WGS sequence"/>
</dbReference>
<proteinExistence type="predicted"/>
<feature type="region of interest" description="Disordered" evidence="1">
    <location>
        <begin position="1"/>
        <end position="31"/>
    </location>
</feature>
<name>A0A9N9DCI1_9GLOM</name>
<evidence type="ECO:0000313" key="2">
    <source>
        <dbReference type="EMBL" id="CAG8630159.1"/>
    </source>
</evidence>
<comment type="caution">
    <text evidence="2">The sequence shown here is derived from an EMBL/GenBank/DDBJ whole genome shotgun (WGS) entry which is preliminary data.</text>
</comment>
<dbReference type="OrthoDB" id="2444491at2759"/>
<dbReference type="AlphaFoldDB" id="A0A9N9DCI1"/>
<gene>
    <name evidence="2" type="ORF">AGERDE_LOCUS10488</name>
</gene>
<accession>A0A9N9DCI1</accession>
<dbReference type="EMBL" id="CAJVPL010003304">
    <property type="protein sequence ID" value="CAG8630159.1"/>
    <property type="molecule type" value="Genomic_DNA"/>
</dbReference>
<evidence type="ECO:0000256" key="1">
    <source>
        <dbReference type="SAM" id="MobiDB-lite"/>
    </source>
</evidence>
<organism evidence="2 3">
    <name type="scientific">Ambispora gerdemannii</name>
    <dbReference type="NCBI Taxonomy" id="144530"/>
    <lineage>
        <taxon>Eukaryota</taxon>
        <taxon>Fungi</taxon>
        <taxon>Fungi incertae sedis</taxon>
        <taxon>Mucoromycota</taxon>
        <taxon>Glomeromycotina</taxon>
        <taxon>Glomeromycetes</taxon>
        <taxon>Archaeosporales</taxon>
        <taxon>Ambisporaceae</taxon>
        <taxon>Ambispora</taxon>
    </lineage>
</organism>
<reference evidence="2" key="1">
    <citation type="submission" date="2021-06" db="EMBL/GenBank/DDBJ databases">
        <authorList>
            <person name="Kallberg Y."/>
            <person name="Tangrot J."/>
            <person name="Rosling A."/>
        </authorList>
    </citation>
    <scope>NUCLEOTIDE SEQUENCE</scope>
    <source>
        <strain evidence="2">MT106</strain>
    </source>
</reference>
<evidence type="ECO:0000313" key="3">
    <source>
        <dbReference type="Proteomes" id="UP000789831"/>
    </source>
</evidence>
<feature type="compositionally biased region" description="Low complexity" evidence="1">
    <location>
        <begin position="17"/>
        <end position="29"/>
    </location>
</feature>
<sequence>MSVPIFTSARTYTPDNSSGDSAATSTSTSELEKKLNFTGKRQQIGMILAKLHCDLNRVANFMQDIGQKVKVKFPDGILMNYSVSKTAAQILQDADTLEDKVMNITGHRSFQG</sequence>
<keyword evidence="3" id="KW-1185">Reference proteome</keyword>